<evidence type="ECO:0000256" key="3">
    <source>
        <dbReference type="SAM" id="MobiDB-lite"/>
    </source>
</evidence>
<evidence type="ECO:0000313" key="5">
    <source>
        <dbReference type="EMBL" id="MBB5343320.1"/>
    </source>
</evidence>
<reference evidence="5 6" key="1">
    <citation type="submission" date="2020-08" db="EMBL/GenBank/DDBJ databases">
        <title>Genomic Encyclopedia of Type Strains, Phase IV (KMG-V): Genome sequencing to study the core and pangenomes of soil and plant-associated prokaryotes.</title>
        <authorList>
            <person name="Whitman W."/>
        </authorList>
    </citation>
    <scope>NUCLEOTIDE SEQUENCE [LARGE SCALE GENOMIC DNA]</scope>
    <source>
        <strain evidence="5 6">M8US30</strain>
    </source>
</reference>
<feature type="transmembrane region" description="Helical" evidence="4">
    <location>
        <begin position="124"/>
        <end position="144"/>
    </location>
</feature>
<protein>
    <submittedName>
        <fullName evidence="5">Tfp pilus assembly protein PilF</fullName>
    </submittedName>
</protein>
<evidence type="ECO:0000256" key="1">
    <source>
        <dbReference type="ARBA" id="ARBA00022737"/>
    </source>
</evidence>
<dbReference type="PANTHER" id="PTHR45586">
    <property type="entry name" value="TPR REPEAT-CONTAINING PROTEIN PA4667"/>
    <property type="match status" value="1"/>
</dbReference>
<evidence type="ECO:0000256" key="2">
    <source>
        <dbReference type="ARBA" id="ARBA00022803"/>
    </source>
</evidence>
<keyword evidence="4" id="KW-0472">Membrane</keyword>
<name>A0A7W8J620_9BACT</name>
<comment type="caution">
    <text evidence="5">The sequence shown here is derived from an EMBL/GenBank/DDBJ whole genome shotgun (WGS) entry which is preliminary data.</text>
</comment>
<dbReference type="Gene3D" id="1.25.40.10">
    <property type="entry name" value="Tetratricopeptide repeat domain"/>
    <property type="match status" value="2"/>
</dbReference>
<dbReference type="InterPro" id="IPR051012">
    <property type="entry name" value="CellSynth/LPSAsmb/PSIAsmb"/>
</dbReference>
<gene>
    <name evidence="5" type="ORF">HDF10_001295</name>
</gene>
<dbReference type="SUPFAM" id="SSF48452">
    <property type="entry name" value="TPR-like"/>
    <property type="match status" value="1"/>
</dbReference>
<sequence length="522" mass="57918">MPVPPPETSDNSERIDPAPRLVGWKEIAAYLDKADRTVKRWGRDRGLPVHRVPGVANTSVYAYPVELDRWLESAHAAELTSPEKTEEIELQGNEPVIGVPAIESLAAVTVPVSPRTFWSPKRKWAIAFVAILLIAIGVNGAIGISGGGPPTDLLSSFFAKKHRPSNSAASLVTSDAEKKIARDYYLRGRYEWNQRTPESLNRALDLFTQAIVHDPNDAHAYVGLADTYDLLREYSTASDSEVFPRAIAAARKAVALDNSLAEAHRALAFAEMYGSWDFVDAEKEFRLAIALNPGDPQARRWYANAFAMPGRYAETLKQMDKAQELDPSSHSTLADKGWMLYNSGKTEEAITLLKEVERSAPEFRSPHFYLMLISLDLRDYPTYLSEGQLAAQSMDDPVLKDIINFARAGYKRNGDQGLLEALYAKQKEYYQAGKLRATTLAKTCALIGKKQEALKLLEQAYDSHDADVLSCLSHPDLLTLKDEPKYQMLVRRINFPEASATTSQPNLARIGSGPLDTTTPQH</sequence>
<organism evidence="5 6">
    <name type="scientific">Tunturiibacter lichenicola</name>
    <dbReference type="NCBI Taxonomy" id="2051959"/>
    <lineage>
        <taxon>Bacteria</taxon>
        <taxon>Pseudomonadati</taxon>
        <taxon>Acidobacteriota</taxon>
        <taxon>Terriglobia</taxon>
        <taxon>Terriglobales</taxon>
        <taxon>Acidobacteriaceae</taxon>
        <taxon>Tunturiibacter</taxon>
    </lineage>
</organism>
<proteinExistence type="predicted"/>
<dbReference type="Proteomes" id="UP000569092">
    <property type="component" value="Unassembled WGS sequence"/>
</dbReference>
<evidence type="ECO:0000256" key="4">
    <source>
        <dbReference type="SAM" id="Phobius"/>
    </source>
</evidence>
<dbReference type="AlphaFoldDB" id="A0A7W8J620"/>
<keyword evidence="2" id="KW-0802">TPR repeat</keyword>
<evidence type="ECO:0000313" key="6">
    <source>
        <dbReference type="Proteomes" id="UP000569092"/>
    </source>
</evidence>
<accession>A0A7W8J620</accession>
<keyword evidence="1" id="KW-0677">Repeat</keyword>
<keyword evidence="4" id="KW-1133">Transmembrane helix</keyword>
<feature type="region of interest" description="Disordered" evidence="3">
    <location>
        <begin position="500"/>
        <end position="522"/>
    </location>
</feature>
<dbReference type="EMBL" id="JACHDZ010000002">
    <property type="protein sequence ID" value="MBB5343320.1"/>
    <property type="molecule type" value="Genomic_DNA"/>
</dbReference>
<keyword evidence="4" id="KW-0812">Transmembrane</keyword>
<dbReference type="Pfam" id="PF13432">
    <property type="entry name" value="TPR_16"/>
    <property type="match status" value="1"/>
</dbReference>
<dbReference type="PANTHER" id="PTHR45586:SF1">
    <property type="entry name" value="LIPOPOLYSACCHARIDE ASSEMBLY PROTEIN B"/>
    <property type="match status" value="1"/>
</dbReference>
<dbReference type="InterPro" id="IPR011990">
    <property type="entry name" value="TPR-like_helical_dom_sf"/>
</dbReference>